<organism evidence="2 3">
    <name type="scientific">Phyllostomus discolor</name>
    <name type="common">pale spear-nosed bat</name>
    <dbReference type="NCBI Taxonomy" id="89673"/>
    <lineage>
        <taxon>Eukaryota</taxon>
        <taxon>Metazoa</taxon>
        <taxon>Chordata</taxon>
        <taxon>Craniata</taxon>
        <taxon>Vertebrata</taxon>
        <taxon>Euteleostomi</taxon>
        <taxon>Mammalia</taxon>
        <taxon>Eutheria</taxon>
        <taxon>Laurasiatheria</taxon>
        <taxon>Chiroptera</taxon>
        <taxon>Yangochiroptera</taxon>
        <taxon>Phyllostomidae</taxon>
        <taxon>Phyllostominae</taxon>
        <taxon>Phyllostomus</taxon>
    </lineage>
</organism>
<sequence>MSGTDARREGTQRTWGRWLGTDSLTPTLRGAHTSVSDFRLPEQWEDKCPEILVAGAALKWERSDPGEHVWGRRVESGTRKAGQASPAPAAPRPRCLRADWTLVMSVGTPGLHLSTDTGLGELCDEPDAAAPSACVSGRRMRPLEEEEE</sequence>
<feature type="region of interest" description="Disordered" evidence="1">
    <location>
        <begin position="1"/>
        <end position="26"/>
    </location>
</feature>
<dbReference type="AlphaFoldDB" id="A0A833YMB0"/>
<proteinExistence type="predicted"/>
<reference evidence="2 3" key="1">
    <citation type="journal article" date="2020" name="Nature">
        <title>Six reference-quality genomes reveal evolution of bat adaptations.</title>
        <authorList>
            <person name="Jebb D."/>
            <person name="Huang Z."/>
            <person name="Pippel M."/>
            <person name="Hughes G.M."/>
            <person name="Lavrichenko K."/>
            <person name="Devanna P."/>
            <person name="Winkler S."/>
            <person name="Jermiin L.S."/>
            <person name="Skirmuntt E.C."/>
            <person name="Katzourakis A."/>
            <person name="Burkitt-Gray L."/>
            <person name="Ray D.A."/>
            <person name="Sullivan K.A.M."/>
            <person name="Roscito J.G."/>
            <person name="Kirilenko B.M."/>
            <person name="Davalos L.M."/>
            <person name="Corthals A.P."/>
            <person name="Power M.L."/>
            <person name="Jones G."/>
            <person name="Ransome R.D."/>
            <person name="Dechmann D.K.N."/>
            <person name="Locatelli A.G."/>
            <person name="Puechmaille S.J."/>
            <person name="Fedrigo O."/>
            <person name="Jarvis E.D."/>
            <person name="Hiller M."/>
            <person name="Vernes S.C."/>
            <person name="Myers E.W."/>
            <person name="Teeling E.C."/>
        </authorList>
    </citation>
    <scope>NUCLEOTIDE SEQUENCE [LARGE SCALE GENOMIC DNA]</scope>
    <source>
        <strain evidence="2">Bat1K_MPI-CBG_1</strain>
    </source>
</reference>
<evidence type="ECO:0000313" key="2">
    <source>
        <dbReference type="EMBL" id="KAF6081828.1"/>
    </source>
</evidence>
<feature type="compositionally biased region" description="Basic and acidic residues" evidence="1">
    <location>
        <begin position="1"/>
        <end position="11"/>
    </location>
</feature>
<protein>
    <submittedName>
        <fullName evidence="2">Uncharacterized protein</fullName>
    </submittedName>
</protein>
<accession>A0A833YMB0</accession>
<comment type="caution">
    <text evidence="2">The sequence shown here is derived from an EMBL/GenBank/DDBJ whole genome shotgun (WGS) entry which is preliminary data.</text>
</comment>
<gene>
    <name evidence="2" type="ORF">HJG60_008835</name>
</gene>
<evidence type="ECO:0000313" key="3">
    <source>
        <dbReference type="Proteomes" id="UP000664940"/>
    </source>
</evidence>
<evidence type="ECO:0000256" key="1">
    <source>
        <dbReference type="SAM" id="MobiDB-lite"/>
    </source>
</evidence>
<name>A0A833YMB0_9CHIR</name>
<feature type="region of interest" description="Disordered" evidence="1">
    <location>
        <begin position="72"/>
        <end position="92"/>
    </location>
</feature>
<feature type="region of interest" description="Disordered" evidence="1">
    <location>
        <begin position="124"/>
        <end position="148"/>
    </location>
</feature>
<dbReference type="Proteomes" id="UP000664940">
    <property type="component" value="Unassembled WGS sequence"/>
</dbReference>
<dbReference type="EMBL" id="JABVXQ010000013">
    <property type="protein sequence ID" value="KAF6081828.1"/>
    <property type="molecule type" value="Genomic_DNA"/>
</dbReference>